<dbReference type="Proteomes" id="UP000276133">
    <property type="component" value="Unassembled WGS sequence"/>
</dbReference>
<protein>
    <submittedName>
        <fullName evidence="1">Uncharacterized protein</fullName>
    </submittedName>
</protein>
<comment type="caution">
    <text evidence="1">The sequence shown here is derived from an EMBL/GenBank/DDBJ whole genome shotgun (WGS) entry which is preliminary data.</text>
</comment>
<sequence>MQKSSNCSFINKDRIYNILFIKKFTYITISKKNLIHIINMVTNLIYANFKHLQVKFVAFKKNQFLIHQLYLQTFAQDFVFYFS</sequence>
<evidence type="ECO:0000313" key="1">
    <source>
        <dbReference type="EMBL" id="RMZ96230.1"/>
    </source>
</evidence>
<dbReference type="EMBL" id="REGN01012293">
    <property type="protein sequence ID" value="RMZ96230.1"/>
    <property type="molecule type" value="Genomic_DNA"/>
</dbReference>
<proteinExistence type="predicted"/>
<reference evidence="1 2" key="1">
    <citation type="journal article" date="2018" name="Sci. Rep.">
        <title>Genomic signatures of local adaptation to the degree of environmental predictability in rotifers.</title>
        <authorList>
            <person name="Franch-Gras L."/>
            <person name="Hahn C."/>
            <person name="Garcia-Roger E.M."/>
            <person name="Carmona M.J."/>
            <person name="Serra M."/>
            <person name="Gomez A."/>
        </authorList>
    </citation>
    <scope>NUCLEOTIDE SEQUENCE [LARGE SCALE GENOMIC DNA]</scope>
    <source>
        <strain evidence="1">HYR1</strain>
    </source>
</reference>
<dbReference type="AlphaFoldDB" id="A0A3M7PBU4"/>
<evidence type="ECO:0000313" key="2">
    <source>
        <dbReference type="Proteomes" id="UP000276133"/>
    </source>
</evidence>
<keyword evidence="2" id="KW-1185">Reference proteome</keyword>
<gene>
    <name evidence="1" type="ORF">BpHYR1_032253</name>
</gene>
<organism evidence="1 2">
    <name type="scientific">Brachionus plicatilis</name>
    <name type="common">Marine rotifer</name>
    <name type="synonym">Brachionus muelleri</name>
    <dbReference type="NCBI Taxonomy" id="10195"/>
    <lineage>
        <taxon>Eukaryota</taxon>
        <taxon>Metazoa</taxon>
        <taxon>Spiralia</taxon>
        <taxon>Gnathifera</taxon>
        <taxon>Rotifera</taxon>
        <taxon>Eurotatoria</taxon>
        <taxon>Monogononta</taxon>
        <taxon>Pseudotrocha</taxon>
        <taxon>Ploima</taxon>
        <taxon>Brachionidae</taxon>
        <taxon>Brachionus</taxon>
    </lineage>
</organism>
<accession>A0A3M7PBU4</accession>
<name>A0A3M7PBU4_BRAPC</name>